<evidence type="ECO:0000256" key="3">
    <source>
        <dbReference type="ARBA" id="ARBA00022723"/>
    </source>
</evidence>
<keyword evidence="5 11" id="KW-0863">Zinc-finger</keyword>
<dbReference type="PANTHER" id="PTHR45925">
    <property type="entry name" value="ZINC FINGER PROTEIN"/>
    <property type="match status" value="1"/>
</dbReference>
<dbReference type="InterPro" id="IPR051967">
    <property type="entry name" value="Krueppel_C2H2-ZF"/>
</dbReference>
<dbReference type="SUPFAM" id="SSF57667">
    <property type="entry name" value="beta-beta-alpha zinc fingers"/>
    <property type="match status" value="1"/>
</dbReference>
<evidence type="ECO:0000259" key="12">
    <source>
        <dbReference type="PROSITE" id="PS50157"/>
    </source>
</evidence>
<keyword evidence="3" id="KW-0479">Metal-binding</keyword>
<proteinExistence type="inferred from homology"/>
<dbReference type="Proteomes" id="UP000828390">
    <property type="component" value="Unassembled WGS sequence"/>
</dbReference>
<dbReference type="PANTHER" id="PTHR45925:SF1">
    <property type="entry name" value="ZINC FINGER PROTEIN 219"/>
    <property type="match status" value="1"/>
</dbReference>
<dbReference type="EMBL" id="JAIWYP010000003">
    <property type="protein sequence ID" value="KAH3849023.1"/>
    <property type="molecule type" value="Genomic_DNA"/>
</dbReference>
<reference evidence="13" key="2">
    <citation type="submission" date="2020-11" db="EMBL/GenBank/DDBJ databases">
        <authorList>
            <person name="McCartney M.A."/>
            <person name="Auch B."/>
            <person name="Kono T."/>
            <person name="Mallez S."/>
            <person name="Becker A."/>
            <person name="Gohl D.M."/>
            <person name="Silverstein K.A.T."/>
            <person name="Koren S."/>
            <person name="Bechman K.B."/>
            <person name="Herman A."/>
            <person name="Abrahante J.E."/>
            <person name="Garbe J."/>
        </authorList>
    </citation>
    <scope>NUCLEOTIDE SEQUENCE</scope>
    <source>
        <strain evidence="13">Duluth1</strain>
        <tissue evidence="13">Whole animal</tissue>
    </source>
</reference>
<dbReference type="PROSITE" id="PS50157">
    <property type="entry name" value="ZINC_FINGER_C2H2_2"/>
    <property type="match status" value="2"/>
</dbReference>
<evidence type="ECO:0000256" key="4">
    <source>
        <dbReference type="ARBA" id="ARBA00022737"/>
    </source>
</evidence>
<comment type="caution">
    <text evidence="13">The sequence shown here is derived from an EMBL/GenBank/DDBJ whole genome shotgun (WGS) entry which is preliminary data.</text>
</comment>
<organism evidence="13 14">
    <name type="scientific">Dreissena polymorpha</name>
    <name type="common">Zebra mussel</name>
    <name type="synonym">Mytilus polymorpha</name>
    <dbReference type="NCBI Taxonomy" id="45954"/>
    <lineage>
        <taxon>Eukaryota</taxon>
        <taxon>Metazoa</taxon>
        <taxon>Spiralia</taxon>
        <taxon>Lophotrochozoa</taxon>
        <taxon>Mollusca</taxon>
        <taxon>Bivalvia</taxon>
        <taxon>Autobranchia</taxon>
        <taxon>Heteroconchia</taxon>
        <taxon>Euheterodonta</taxon>
        <taxon>Imparidentia</taxon>
        <taxon>Neoheterodontei</taxon>
        <taxon>Myida</taxon>
        <taxon>Dreissenoidea</taxon>
        <taxon>Dreissenidae</taxon>
        <taxon>Dreissena</taxon>
    </lineage>
</organism>
<comment type="subcellular location">
    <subcellularLocation>
        <location evidence="1">Nucleus</location>
    </subcellularLocation>
</comment>
<name>A0A9D4KZH1_DREPO</name>
<keyword evidence="8" id="KW-0238">DNA-binding</keyword>
<dbReference type="GO" id="GO:0000978">
    <property type="term" value="F:RNA polymerase II cis-regulatory region sequence-specific DNA binding"/>
    <property type="evidence" value="ECO:0007669"/>
    <property type="project" value="TreeGrafter"/>
</dbReference>
<evidence type="ECO:0000256" key="2">
    <source>
        <dbReference type="ARBA" id="ARBA00006991"/>
    </source>
</evidence>
<dbReference type="Pfam" id="PF13465">
    <property type="entry name" value="zf-H2C2_2"/>
    <property type="match status" value="1"/>
</dbReference>
<dbReference type="PROSITE" id="PS00028">
    <property type="entry name" value="ZINC_FINGER_C2H2_1"/>
    <property type="match status" value="1"/>
</dbReference>
<evidence type="ECO:0000313" key="13">
    <source>
        <dbReference type="EMBL" id="KAH3849023.1"/>
    </source>
</evidence>
<keyword evidence="4" id="KW-0677">Repeat</keyword>
<evidence type="ECO:0000256" key="6">
    <source>
        <dbReference type="ARBA" id="ARBA00022833"/>
    </source>
</evidence>
<feature type="domain" description="C2H2-type" evidence="12">
    <location>
        <begin position="49"/>
        <end position="75"/>
    </location>
</feature>
<dbReference type="FunFam" id="3.30.160.60:FF:001732">
    <property type="entry name" value="Zgc:162936"/>
    <property type="match status" value="1"/>
</dbReference>
<accession>A0A9D4KZH1</accession>
<gene>
    <name evidence="13" type="ORF">DPMN_091408</name>
</gene>
<evidence type="ECO:0000256" key="8">
    <source>
        <dbReference type="ARBA" id="ARBA00023125"/>
    </source>
</evidence>
<protein>
    <recommendedName>
        <fullName evidence="12">C2H2-type domain-containing protein</fullName>
    </recommendedName>
</protein>
<dbReference type="SMART" id="SM00355">
    <property type="entry name" value="ZnF_C2H2"/>
    <property type="match status" value="2"/>
</dbReference>
<dbReference type="InterPro" id="IPR036236">
    <property type="entry name" value="Znf_C2H2_sf"/>
</dbReference>
<keyword evidence="6" id="KW-0862">Zinc</keyword>
<evidence type="ECO:0000256" key="1">
    <source>
        <dbReference type="ARBA" id="ARBA00004123"/>
    </source>
</evidence>
<sequence>MHLPLFSQGQLHCTFSLLNSGQCPVCGKYFPSNSHLTRHMRIHTGEKPFQCPVCGKSFNQKSSMKSHLDIYEWRK</sequence>
<evidence type="ECO:0000256" key="11">
    <source>
        <dbReference type="PROSITE-ProRule" id="PRU00042"/>
    </source>
</evidence>
<evidence type="ECO:0000256" key="9">
    <source>
        <dbReference type="ARBA" id="ARBA00023163"/>
    </source>
</evidence>
<dbReference type="FunFam" id="3.30.160.60:FF:001498">
    <property type="entry name" value="Zinc finger protein 404"/>
    <property type="match status" value="1"/>
</dbReference>
<dbReference type="GO" id="GO:0000981">
    <property type="term" value="F:DNA-binding transcription factor activity, RNA polymerase II-specific"/>
    <property type="evidence" value="ECO:0007669"/>
    <property type="project" value="TreeGrafter"/>
</dbReference>
<keyword evidence="14" id="KW-1185">Reference proteome</keyword>
<dbReference type="GO" id="GO:0005634">
    <property type="term" value="C:nucleus"/>
    <property type="evidence" value="ECO:0007669"/>
    <property type="project" value="UniProtKB-SubCell"/>
</dbReference>
<keyword evidence="7" id="KW-0805">Transcription regulation</keyword>
<comment type="similarity">
    <text evidence="2">Belongs to the krueppel C2H2-type zinc-finger protein family.</text>
</comment>
<feature type="domain" description="C2H2-type" evidence="12">
    <location>
        <begin position="21"/>
        <end position="48"/>
    </location>
</feature>
<dbReference type="GO" id="GO:0005694">
    <property type="term" value="C:chromosome"/>
    <property type="evidence" value="ECO:0007669"/>
    <property type="project" value="UniProtKB-ARBA"/>
</dbReference>
<evidence type="ECO:0000256" key="5">
    <source>
        <dbReference type="ARBA" id="ARBA00022771"/>
    </source>
</evidence>
<evidence type="ECO:0000313" key="14">
    <source>
        <dbReference type="Proteomes" id="UP000828390"/>
    </source>
</evidence>
<dbReference type="Gene3D" id="3.30.160.60">
    <property type="entry name" value="Classic Zinc Finger"/>
    <property type="match status" value="2"/>
</dbReference>
<evidence type="ECO:0000256" key="10">
    <source>
        <dbReference type="ARBA" id="ARBA00023242"/>
    </source>
</evidence>
<dbReference type="AlphaFoldDB" id="A0A9D4KZH1"/>
<keyword evidence="9" id="KW-0804">Transcription</keyword>
<dbReference type="GO" id="GO:0045893">
    <property type="term" value="P:positive regulation of DNA-templated transcription"/>
    <property type="evidence" value="ECO:0007669"/>
    <property type="project" value="UniProtKB-ARBA"/>
</dbReference>
<evidence type="ECO:0000256" key="7">
    <source>
        <dbReference type="ARBA" id="ARBA00023015"/>
    </source>
</evidence>
<reference evidence="13" key="1">
    <citation type="journal article" date="2019" name="bioRxiv">
        <title>The Genome of the Zebra Mussel, Dreissena polymorpha: A Resource for Invasive Species Research.</title>
        <authorList>
            <person name="McCartney M.A."/>
            <person name="Auch B."/>
            <person name="Kono T."/>
            <person name="Mallez S."/>
            <person name="Zhang Y."/>
            <person name="Obille A."/>
            <person name="Becker A."/>
            <person name="Abrahante J.E."/>
            <person name="Garbe J."/>
            <person name="Badalamenti J.P."/>
            <person name="Herman A."/>
            <person name="Mangelson H."/>
            <person name="Liachko I."/>
            <person name="Sullivan S."/>
            <person name="Sone E.D."/>
            <person name="Koren S."/>
            <person name="Silverstein K.A.T."/>
            <person name="Beckman K.B."/>
            <person name="Gohl D.M."/>
        </authorList>
    </citation>
    <scope>NUCLEOTIDE SEQUENCE</scope>
    <source>
        <strain evidence="13">Duluth1</strain>
        <tissue evidence="13">Whole animal</tissue>
    </source>
</reference>
<keyword evidence="10" id="KW-0539">Nucleus</keyword>
<dbReference type="InterPro" id="IPR013087">
    <property type="entry name" value="Znf_C2H2_type"/>
</dbReference>
<dbReference type="GO" id="GO:0008270">
    <property type="term" value="F:zinc ion binding"/>
    <property type="evidence" value="ECO:0007669"/>
    <property type="project" value="UniProtKB-KW"/>
</dbReference>